<gene>
    <name evidence="3" type="ORF">KQY15_06345</name>
</gene>
<evidence type="ECO:0000259" key="1">
    <source>
        <dbReference type="SMART" id="SM00897"/>
    </source>
</evidence>
<dbReference type="PANTHER" id="PTHR40252:SF2">
    <property type="entry name" value="BLR0328 PROTEIN"/>
    <property type="match status" value="1"/>
</dbReference>
<feature type="domain" description="FIST C-domain" evidence="2">
    <location>
        <begin position="239"/>
        <end position="398"/>
    </location>
</feature>
<sequence>MKVGLGYSNCENAFIAGQQAAQHAIAQAVFNDADLVLAFCSGTMDHQAFYRGLREVLGQDVNIFGGSAIGVITNQHLSYSGHPAAVAVLKFEDNYCQMAVATGLFNSPFKAGEQLAETLPTMSDASLLLLLYDSVKFSGSENAAPVMNPSAPLLRGLELKLPKPLPIAGAGLLGDHGFSHTQQFCGKSITQQSASALVFGGNIRSYIGVMHGCQPLSSQRYTITGIFGQFLYTLDGKPAVKVIDQAFGSDSWRSNSPVSQLCLGIPADPAADLSMDNEYSNRLISGVLPNDEGLILFEPDMHEGLQIQLMRRSPALGRTSARNSTEALLQKIKQDGRKPLFALYMDCAGRIAQFDQAPATDAALPIAGLEEAREVQNLLNDARIPLLGFYCGVEIAPQAGKSRGLDWSGVLIILTR</sequence>
<protein>
    <submittedName>
        <fullName evidence="3">FIST C-terminal domain-containing protein</fullName>
    </submittedName>
</protein>
<dbReference type="PANTHER" id="PTHR40252">
    <property type="entry name" value="BLR0328 PROTEIN"/>
    <property type="match status" value="1"/>
</dbReference>
<dbReference type="Pfam" id="PF08495">
    <property type="entry name" value="FIST"/>
    <property type="match status" value="1"/>
</dbReference>
<evidence type="ECO:0000259" key="2">
    <source>
        <dbReference type="SMART" id="SM01204"/>
    </source>
</evidence>
<dbReference type="SMART" id="SM00897">
    <property type="entry name" value="FIST"/>
    <property type="match status" value="1"/>
</dbReference>
<reference evidence="3 4" key="1">
    <citation type="submission" date="2021-06" db="EMBL/GenBank/DDBJ databases">
        <title>Rheinheimera indica sp. nov., isolated from deep-sea sediment.</title>
        <authorList>
            <person name="Wang Z."/>
            <person name="Zhang X.-Y."/>
        </authorList>
    </citation>
    <scope>NUCLEOTIDE SEQUENCE [LARGE SCALE GENOMIC DNA]</scope>
    <source>
        <strain evidence="3 4">SM2107</strain>
    </source>
</reference>
<proteinExistence type="predicted"/>
<evidence type="ECO:0000313" key="3">
    <source>
        <dbReference type="EMBL" id="MBV2128712.1"/>
    </source>
</evidence>
<name>A0ABS6MIS4_9GAMM</name>
<dbReference type="RefSeq" id="WP_217668334.1">
    <property type="nucleotide sequence ID" value="NZ_JAHRID010000002.1"/>
</dbReference>
<accession>A0ABS6MIS4</accession>
<dbReference type="SMART" id="SM01204">
    <property type="entry name" value="FIST_C"/>
    <property type="match status" value="1"/>
</dbReference>
<dbReference type="EMBL" id="JAHRID010000002">
    <property type="protein sequence ID" value="MBV2128712.1"/>
    <property type="molecule type" value="Genomic_DNA"/>
</dbReference>
<feature type="domain" description="FIST" evidence="1">
    <location>
        <begin position="32"/>
        <end position="238"/>
    </location>
</feature>
<dbReference type="InterPro" id="IPR013702">
    <property type="entry name" value="FIST_domain_N"/>
</dbReference>
<keyword evidence="4" id="KW-1185">Reference proteome</keyword>
<organism evidence="3 4">
    <name type="scientific">Arsukibacterium indicum</name>
    <dbReference type="NCBI Taxonomy" id="2848612"/>
    <lineage>
        <taxon>Bacteria</taxon>
        <taxon>Pseudomonadati</taxon>
        <taxon>Pseudomonadota</taxon>
        <taxon>Gammaproteobacteria</taxon>
        <taxon>Chromatiales</taxon>
        <taxon>Chromatiaceae</taxon>
        <taxon>Arsukibacterium</taxon>
    </lineage>
</organism>
<evidence type="ECO:0000313" key="4">
    <source>
        <dbReference type="Proteomes" id="UP000704611"/>
    </source>
</evidence>
<dbReference type="InterPro" id="IPR019494">
    <property type="entry name" value="FIST_C"/>
</dbReference>
<dbReference type="Proteomes" id="UP000704611">
    <property type="component" value="Unassembled WGS sequence"/>
</dbReference>
<dbReference type="Pfam" id="PF10442">
    <property type="entry name" value="FIST_C"/>
    <property type="match status" value="1"/>
</dbReference>
<comment type="caution">
    <text evidence="3">The sequence shown here is derived from an EMBL/GenBank/DDBJ whole genome shotgun (WGS) entry which is preliminary data.</text>
</comment>